<name>A0A226F0T0_FOLCA</name>
<evidence type="ECO:0000256" key="2">
    <source>
        <dbReference type="SAM" id="MobiDB-lite"/>
    </source>
</evidence>
<reference evidence="3 4" key="1">
    <citation type="submission" date="2015-12" db="EMBL/GenBank/DDBJ databases">
        <title>The genome of Folsomia candida.</title>
        <authorList>
            <person name="Faddeeva A."/>
            <person name="Derks M.F."/>
            <person name="Anvar Y."/>
            <person name="Smit S."/>
            <person name="Van Straalen N."/>
            <person name="Roelofs D."/>
        </authorList>
    </citation>
    <scope>NUCLEOTIDE SEQUENCE [LARGE SCALE GENOMIC DNA]</scope>
    <source>
        <strain evidence="3 4">VU population</strain>
        <tissue evidence="3">Whole body</tissue>
    </source>
</reference>
<feature type="coiled-coil region" evidence="1">
    <location>
        <begin position="515"/>
        <end position="570"/>
    </location>
</feature>
<feature type="compositionally biased region" description="Basic and acidic residues" evidence="2">
    <location>
        <begin position="816"/>
        <end position="828"/>
    </location>
</feature>
<evidence type="ECO:0000313" key="4">
    <source>
        <dbReference type="Proteomes" id="UP000198287"/>
    </source>
</evidence>
<dbReference type="STRING" id="158441.A0A226F0T0"/>
<keyword evidence="1" id="KW-0175">Coiled coil</keyword>
<feature type="compositionally biased region" description="Polar residues" evidence="2">
    <location>
        <begin position="616"/>
        <end position="627"/>
    </location>
</feature>
<dbReference type="PANTHER" id="PTHR45615:SF80">
    <property type="entry name" value="GRIP DOMAIN-CONTAINING PROTEIN"/>
    <property type="match status" value="1"/>
</dbReference>
<feature type="region of interest" description="Disordered" evidence="2">
    <location>
        <begin position="816"/>
        <end position="848"/>
    </location>
</feature>
<feature type="region of interest" description="Disordered" evidence="2">
    <location>
        <begin position="49"/>
        <end position="84"/>
    </location>
</feature>
<comment type="caution">
    <text evidence="3">The sequence shown here is derived from an EMBL/GenBank/DDBJ whole genome shotgun (WGS) entry which is preliminary data.</text>
</comment>
<feature type="coiled-coil region" evidence="1">
    <location>
        <begin position="388"/>
        <end position="422"/>
    </location>
</feature>
<protein>
    <submittedName>
        <fullName evidence="3">Uncharacterized protein</fullName>
    </submittedName>
</protein>
<proteinExistence type="predicted"/>
<gene>
    <name evidence="3" type="ORF">Fcan01_03753</name>
</gene>
<accession>A0A226F0T0</accession>
<dbReference type="OrthoDB" id="6350415at2759"/>
<dbReference type="Proteomes" id="UP000198287">
    <property type="component" value="Unassembled WGS sequence"/>
</dbReference>
<dbReference type="EMBL" id="LNIX01000001">
    <property type="protein sequence ID" value="OXA62536.1"/>
    <property type="molecule type" value="Genomic_DNA"/>
</dbReference>
<organism evidence="3 4">
    <name type="scientific">Folsomia candida</name>
    <name type="common">Springtail</name>
    <dbReference type="NCBI Taxonomy" id="158441"/>
    <lineage>
        <taxon>Eukaryota</taxon>
        <taxon>Metazoa</taxon>
        <taxon>Ecdysozoa</taxon>
        <taxon>Arthropoda</taxon>
        <taxon>Hexapoda</taxon>
        <taxon>Collembola</taxon>
        <taxon>Entomobryomorpha</taxon>
        <taxon>Isotomoidea</taxon>
        <taxon>Isotomidae</taxon>
        <taxon>Proisotominae</taxon>
        <taxon>Folsomia</taxon>
    </lineage>
</organism>
<feature type="region of interest" description="Disordered" evidence="2">
    <location>
        <begin position="876"/>
        <end position="895"/>
    </location>
</feature>
<feature type="coiled-coil region" evidence="1">
    <location>
        <begin position="449"/>
        <end position="479"/>
    </location>
</feature>
<sequence length="1389" mass="157709">MEQRQGKHLQDTAKNYSPADGTGDHVPTQSGNNLLPDIFLDLESHDSGHFTVTPDIEHRPSGGSGGSSRDQSPTSILHGHSENPTTTSLAAHLVLQVCRDGQSGESRGEGNIAQSLPTKYAYSGHNISTKSVKFNHDNNDLNEHDIVSPSSPTSVGFLKTTLDNFNALYQEKLQMIEDVGAQGDTATKQSLAEKKANILECWAKDVCVQNIVLIHTVEELEKQGIEKMRTLQQKISESTNLMKKHKIVVDSYEERINGLLKEKVVATEIHKALKQDLDKIKTEYKRIRGRVNQLEKDNDSLVSLVTRIRDMGIWDVGGLEFHKRTFSQIFELYPHLPGSEVQTVFTREKAKQIRENEDTVEKLEFKVAELQNFQSNASLSIERKDSTISELEAEVNRVVGKLQQCQEECDHYKKSLIETQEMLLHTTKELQERINSPSNHPNDSDSARHAEIQELLQELRNVKDQLNISVRESQSAKEETNMIRREFSDRLRTMQESQQCLQSEFSHSFDTHQLVREKQLELDKTKEEAQTYQAKCETTAMQLDKKDKIIEELQSTIKQLNNKNVHSSNMSFLPSFSKCERDRAAKSGVHRQSILAHQKPAWSDNFVKCSTLDNSPSATNLSSSNKTGSRRFTKSPCDQFEDSSQNKYSFADIGEISKSTLEGRQKYCNTDKSKMSLCSCAALICDSPYYSSCANSSPSTVNVTLKNAQISGKVRPDVRLNSNNTTSKKAEKLMKNMKPNSTPFATKNSPLLHPPSGVNLRTHATTTCESLMRVAVKASRNILDSEIPKDVSSITVVAGHRSYHNKRKENTIKIRTDRDQKITSDHSQFDMTNLESSSPSLPRAPPPHLSKSLEELLTELPEEPYANVVREWIQSSQTAETTPMTKSTSKTSVRIEPRPTLRKVIPNPNSAPKDIALHLASEKNALLSSNKMYAEKSRQIEQDIIDIKDEWNRIFSNIDQPTPSREPVLISKMSENGLPDSVSVTDKANVEKERLGHQFEMEKLQLVEDFTKQLKDKDIEITMQKVTIQHLQNSLVAMKRGQPFPVPDSSNNANGINGGKGHLRNDEMQCEPISFWELVNVFDDFKVDAGRQLDDFRNANQTLSEKLLGMKTQLEAFNQLVKVGNAGDESLKPHFKEMSKERRIMGHFYRQIKQLLLESSTSSAKIDALFNILHNMTSFGSETKDEIRKMEYEHQLLEGIYRHLQTQLAASNEKVARLTETTTYLRREKEIAEEEILSTKIKQNRIKGANTPTNGCISIKRDLEQMKRAFLASEEIIENKNKEIAGKDALIRNYQKYCTKAQQYLDQKSCADNHFQSFQAEREQLRCEKAQLLSEKKQLERTVASLDNKVISCETENIQLKHSLQWYMNQVERVENLHKTYLNKYFTGN</sequence>
<keyword evidence="4" id="KW-1185">Reference proteome</keyword>
<feature type="region of interest" description="Disordered" evidence="2">
    <location>
        <begin position="1"/>
        <end position="35"/>
    </location>
</feature>
<evidence type="ECO:0000256" key="1">
    <source>
        <dbReference type="SAM" id="Coils"/>
    </source>
</evidence>
<feature type="compositionally biased region" description="Basic and acidic residues" evidence="2">
    <location>
        <begin position="1"/>
        <end position="11"/>
    </location>
</feature>
<feature type="coiled-coil region" evidence="1">
    <location>
        <begin position="1315"/>
        <end position="1356"/>
    </location>
</feature>
<evidence type="ECO:0000313" key="3">
    <source>
        <dbReference type="EMBL" id="OXA62536.1"/>
    </source>
</evidence>
<feature type="region of interest" description="Disordered" evidence="2">
    <location>
        <begin position="616"/>
        <end position="643"/>
    </location>
</feature>
<dbReference type="PANTHER" id="PTHR45615">
    <property type="entry name" value="MYOSIN HEAVY CHAIN, NON-MUSCLE"/>
    <property type="match status" value="1"/>
</dbReference>
<feature type="coiled-coil region" evidence="1">
    <location>
        <begin position="242"/>
        <end position="297"/>
    </location>
</feature>